<proteinExistence type="predicted"/>
<keyword evidence="2" id="KW-1185">Reference proteome</keyword>
<dbReference type="OrthoDB" id="10416254at2759"/>
<evidence type="ECO:0000313" key="1">
    <source>
        <dbReference type="EMBL" id="CAD8209225.1"/>
    </source>
</evidence>
<organism evidence="1 2">
    <name type="scientific">Paramecium octaurelia</name>
    <dbReference type="NCBI Taxonomy" id="43137"/>
    <lineage>
        <taxon>Eukaryota</taxon>
        <taxon>Sar</taxon>
        <taxon>Alveolata</taxon>
        <taxon>Ciliophora</taxon>
        <taxon>Intramacronucleata</taxon>
        <taxon>Oligohymenophorea</taxon>
        <taxon>Peniculida</taxon>
        <taxon>Parameciidae</taxon>
        <taxon>Paramecium</taxon>
    </lineage>
</organism>
<dbReference type="AlphaFoldDB" id="A0A8S1Y5D1"/>
<dbReference type="EMBL" id="CAJJDP010000148">
    <property type="protein sequence ID" value="CAD8209225.1"/>
    <property type="molecule type" value="Genomic_DNA"/>
</dbReference>
<evidence type="ECO:0000313" key="2">
    <source>
        <dbReference type="Proteomes" id="UP000683925"/>
    </source>
</evidence>
<comment type="caution">
    <text evidence="1">The sequence shown here is derived from an EMBL/GenBank/DDBJ whole genome shotgun (WGS) entry which is preliminary data.</text>
</comment>
<protein>
    <submittedName>
        <fullName evidence="1">Uncharacterized protein</fullName>
    </submittedName>
</protein>
<reference evidence="1" key="1">
    <citation type="submission" date="2021-01" db="EMBL/GenBank/DDBJ databases">
        <authorList>
            <consortium name="Genoscope - CEA"/>
            <person name="William W."/>
        </authorList>
    </citation>
    <scope>NUCLEOTIDE SEQUENCE</scope>
</reference>
<sequence length="114" mass="13714">MRSNHQKTLSQNDIQNEADLLFQIKALLKLQDHVQCMNKIYVLNLQHEELPIDLLFKYKQYGFFEEEQKINQKVEVFVLTKENENLLQKVLDSIKKTFEKIYYHLEGFSLLTKH</sequence>
<dbReference type="Proteomes" id="UP000683925">
    <property type="component" value="Unassembled WGS sequence"/>
</dbReference>
<gene>
    <name evidence="1" type="ORF">POCTA_138.1.T1460109</name>
</gene>
<accession>A0A8S1Y5D1</accession>
<name>A0A8S1Y5D1_PAROT</name>